<name>A0A2S7AEF3_9XANT</name>
<organism evidence="1 2">
    <name type="scientific">Xanthomonas arboricola</name>
    <dbReference type="NCBI Taxonomy" id="56448"/>
    <lineage>
        <taxon>Bacteria</taxon>
        <taxon>Pseudomonadati</taxon>
        <taxon>Pseudomonadota</taxon>
        <taxon>Gammaproteobacteria</taxon>
        <taxon>Lysobacterales</taxon>
        <taxon>Lysobacteraceae</taxon>
        <taxon>Xanthomonas</taxon>
    </lineage>
</organism>
<proteinExistence type="predicted"/>
<protein>
    <submittedName>
        <fullName evidence="1">Uncharacterized protein</fullName>
    </submittedName>
</protein>
<evidence type="ECO:0000313" key="1">
    <source>
        <dbReference type="EMBL" id="PPU08114.1"/>
    </source>
</evidence>
<evidence type="ECO:0000313" key="2">
    <source>
        <dbReference type="Proteomes" id="UP000239204"/>
    </source>
</evidence>
<dbReference type="EMBL" id="MIGY01000002">
    <property type="protein sequence ID" value="PPU08114.1"/>
    <property type="molecule type" value="Genomic_DNA"/>
</dbReference>
<gene>
    <name evidence="1" type="ORF">XarjCFBP7645_11175</name>
</gene>
<dbReference type="AlphaFoldDB" id="A0A2S7AEF3"/>
<reference evidence="1 2" key="1">
    <citation type="submission" date="2016-08" db="EMBL/GenBank/DDBJ databases">
        <title>Evolution of the type three secretion system and type three effector repertoires in Xanthomonas.</title>
        <authorList>
            <person name="Merda D."/>
            <person name="Briand M."/>
            <person name="Bosis E."/>
            <person name="Rousseau C."/>
            <person name="Portier P."/>
            <person name="Jacques M.-A."/>
            <person name="Fischer-Le Saux M."/>
        </authorList>
    </citation>
    <scope>NUCLEOTIDE SEQUENCE [LARGE SCALE GENOMIC DNA]</scope>
    <source>
        <strain evidence="1 2">CFBP 7645</strain>
    </source>
</reference>
<comment type="caution">
    <text evidence="1">The sequence shown here is derived from an EMBL/GenBank/DDBJ whole genome shotgun (WGS) entry which is preliminary data.</text>
</comment>
<accession>A0A2S7AEF3</accession>
<dbReference type="Proteomes" id="UP000239204">
    <property type="component" value="Unassembled WGS sequence"/>
</dbReference>
<sequence>MVMVIDVVTPAITVWISLEKQFRIFLQIFYFIYIKPIARHQLNQPCDQTAIHDRNGDLMKKSFASTLRKPIEPTKTHWHFDF</sequence>